<dbReference type="AlphaFoldDB" id="A0A5B2XG95"/>
<reference evidence="2 3" key="1">
    <citation type="submission" date="2019-09" db="EMBL/GenBank/DDBJ databases">
        <title>Goodfellowia gen. nov., a new genus of the Pseudonocardineae related to Actinoalloteichus, containing Goodfellowia coeruleoviolacea gen. nov., comb. nov. gen. nov., comb. nov.</title>
        <authorList>
            <person name="Labeda D."/>
        </authorList>
    </citation>
    <scope>NUCLEOTIDE SEQUENCE [LARGE SCALE GENOMIC DNA]</scope>
    <source>
        <strain evidence="2 3">AN110305</strain>
    </source>
</reference>
<dbReference type="OrthoDB" id="3669717at2"/>
<dbReference type="RefSeq" id="WP_149849515.1">
    <property type="nucleotide sequence ID" value="NZ_VUOB01000020.1"/>
</dbReference>
<evidence type="ECO:0000313" key="2">
    <source>
        <dbReference type="EMBL" id="KAA2262858.1"/>
    </source>
</evidence>
<dbReference type="EMBL" id="VUOB01000020">
    <property type="protein sequence ID" value="KAA2262858.1"/>
    <property type="molecule type" value="Genomic_DNA"/>
</dbReference>
<accession>A0A5B2XG95</accession>
<organism evidence="2 3">
    <name type="scientific">Solihabitans fulvus</name>
    <dbReference type="NCBI Taxonomy" id="1892852"/>
    <lineage>
        <taxon>Bacteria</taxon>
        <taxon>Bacillati</taxon>
        <taxon>Actinomycetota</taxon>
        <taxon>Actinomycetes</taxon>
        <taxon>Pseudonocardiales</taxon>
        <taxon>Pseudonocardiaceae</taxon>
        <taxon>Solihabitans</taxon>
    </lineage>
</organism>
<dbReference type="Proteomes" id="UP000323454">
    <property type="component" value="Unassembled WGS sequence"/>
</dbReference>
<reference evidence="2 3" key="2">
    <citation type="submission" date="2019-09" db="EMBL/GenBank/DDBJ databases">
        <authorList>
            <person name="Jin C."/>
        </authorList>
    </citation>
    <scope>NUCLEOTIDE SEQUENCE [LARGE SCALE GENOMIC DNA]</scope>
    <source>
        <strain evidence="2 3">AN110305</strain>
    </source>
</reference>
<protein>
    <submittedName>
        <fullName evidence="2">Uncharacterized protein</fullName>
    </submittedName>
</protein>
<keyword evidence="3" id="KW-1185">Reference proteome</keyword>
<evidence type="ECO:0000256" key="1">
    <source>
        <dbReference type="SAM" id="MobiDB-lite"/>
    </source>
</evidence>
<comment type="caution">
    <text evidence="2">The sequence shown here is derived from an EMBL/GenBank/DDBJ whole genome shotgun (WGS) entry which is preliminary data.</text>
</comment>
<evidence type="ECO:0000313" key="3">
    <source>
        <dbReference type="Proteomes" id="UP000323454"/>
    </source>
</evidence>
<feature type="region of interest" description="Disordered" evidence="1">
    <location>
        <begin position="1"/>
        <end position="68"/>
    </location>
</feature>
<name>A0A5B2XG95_9PSEU</name>
<proteinExistence type="predicted"/>
<sequence>MTQPAHSAPRGPRRRSDSTRPPATRRGGDRRPYPTASTTTRVSPAKPGLADATARKRGSKSTPTPATVWTAGPVPIDLDAVWPTPILGTIVTSLSSPGGHVVLLPWPTTRTRPHPATVGTDGAIDPAPGTEADAELADALAVVEELDRAGSVVGVTVDPAVTGPASQPFWADLVGGPSPAPVTVRQPSPPNGDAGVLGAVPIEATQADLIITSLRPEHSGDRASDLVALLAARLLRVGGILAVLTHCDWTRGELVDPSGPVVASAQNADLLYLQHIVALHTPVRDGQFAADSDGPAAEEHVRARHRTEVRGLPSPHRRIHSDVLVFAQPHGHEPPAPALATAAFESGVIR</sequence>
<gene>
    <name evidence="2" type="ORF">F0L68_11605</name>
</gene>